<evidence type="ECO:0000256" key="3">
    <source>
        <dbReference type="ARBA" id="ARBA00022898"/>
    </source>
</evidence>
<accession>A0ABW5EER4</accession>
<protein>
    <submittedName>
        <fullName evidence="6">1-aminocyclopropane-1-carboxylate deaminase/D-cysteine desulfhydrase</fullName>
    </submittedName>
</protein>
<dbReference type="Proteomes" id="UP001597425">
    <property type="component" value="Unassembled WGS sequence"/>
</dbReference>
<dbReference type="Gene3D" id="3.40.50.1100">
    <property type="match status" value="2"/>
</dbReference>
<organism evidence="6 7">
    <name type="scientific">Microbulbifer halophilus</name>
    <dbReference type="NCBI Taxonomy" id="453963"/>
    <lineage>
        <taxon>Bacteria</taxon>
        <taxon>Pseudomonadati</taxon>
        <taxon>Pseudomonadota</taxon>
        <taxon>Gammaproteobacteria</taxon>
        <taxon>Cellvibrionales</taxon>
        <taxon>Microbulbiferaceae</taxon>
        <taxon>Microbulbifer</taxon>
    </lineage>
</organism>
<evidence type="ECO:0000259" key="5">
    <source>
        <dbReference type="Pfam" id="PF00291"/>
    </source>
</evidence>
<dbReference type="InterPro" id="IPR027278">
    <property type="entry name" value="ACCD_DCysDesulf"/>
</dbReference>
<evidence type="ECO:0000256" key="2">
    <source>
        <dbReference type="ARBA" id="ARBA00008639"/>
    </source>
</evidence>
<feature type="domain" description="Tryptophan synthase beta chain-like PALP" evidence="5">
    <location>
        <begin position="33"/>
        <end position="323"/>
    </location>
</feature>
<evidence type="ECO:0000313" key="7">
    <source>
        <dbReference type="Proteomes" id="UP001597425"/>
    </source>
</evidence>
<keyword evidence="3" id="KW-0663">Pyridoxal phosphate</keyword>
<proteinExistence type="inferred from homology"/>
<gene>
    <name evidence="6" type="ORF">ACFSKX_16770</name>
</gene>
<dbReference type="SUPFAM" id="SSF53686">
    <property type="entry name" value="Tryptophan synthase beta subunit-like PLP-dependent enzymes"/>
    <property type="match status" value="1"/>
</dbReference>
<dbReference type="RefSeq" id="WP_265722930.1">
    <property type="nucleotide sequence ID" value="NZ_JAPIVK010000032.1"/>
</dbReference>
<dbReference type="InterPro" id="IPR036052">
    <property type="entry name" value="TrpB-like_PALP_sf"/>
</dbReference>
<keyword evidence="7" id="KW-1185">Reference proteome</keyword>
<dbReference type="InterPro" id="IPR001926">
    <property type="entry name" value="TrpB-like_PALP"/>
</dbReference>
<evidence type="ECO:0000313" key="6">
    <source>
        <dbReference type="EMBL" id="MFD2312076.1"/>
    </source>
</evidence>
<evidence type="ECO:0000256" key="1">
    <source>
        <dbReference type="ARBA" id="ARBA00001933"/>
    </source>
</evidence>
<name>A0ABW5EER4_9GAMM</name>
<comment type="similarity">
    <text evidence="2">Belongs to the ACC deaminase/D-cysteine desulfhydrase family.</text>
</comment>
<evidence type="ECO:0000256" key="4">
    <source>
        <dbReference type="SAM" id="MobiDB-lite"/>
    </source>
</evidence>
<sequence length="348" mass="38303">MPPRYLTSLNLRDFIQSAHEVPYQKIDSDLFPGIELWIRRDDLLDPLISGNKAYKLIYNLIEAREQGADTLITCGGAWSNHIYATAAAGARFGFKTQGIIHGERPPVLSATLRDAERFGMQLRFVTREQYRLRHCADFLERLEIDRSGATYIPEGGSNLAGARGVALLGKVIEAASPIDFDQVWLACGTGVTLAGLLSTAGRYCSVHGIEVLKAGDLIRRDTQHWLKAIQRPECPKASKPLPPGEGPGEGAQGAPEQFMHSNYHCGGYAKCPDYLRRFQRTFERQTGVPLDPVYTAKLLYGLQRAVDSGRIPPGSRVLALHSGGLQGGGRGYQQLKRSKIAILDSFLL</sequence>
<comment type="cofactor">
    <cofactor evidence="1">
        <name>pyridoxal 5'-phosphate</name>
        <dbReference type="ChEBI" id="CHEBI:597326"/>
    </cofactor>
</comment>
<dbReference type="EMBL" id="JBHUJD010000028">
    <property type="protein sequence ID" value="MFD2312076.1"/>
    <property type="molecule type" value="Genomic_DNA"/>
</dbReference>
<feature type="region of interest" description="Disordered" evidence="4">
    <location>
        <begin position="234"/>
        <end position="255"/>
    </location>
</feature>
<dbReference type="Pfam" id="PF00291">
    <property type="entry name" value="PALP"/>
    <property type="match status" value="1"/>
</dbReference>
<dbReference type="PANTHER" id="PTHR43780">
    <property type="entry name" value="1-AMINOCYCLOPROPANE-1-CARBOXYLATE DEAMINASE-RELATED"/>
    <property type="match status" value="1"/>
</dbReference>
<reference evidence="7" key="1">
    <citation type="journal article" date="2019" name="Int. J. Syst. Evol. Microbiol.">
        <title>The Global Catalogue of Microorganisms (GCM) 10K type strain sequencing project: providing services to taxonomists for standard genome sequencing and annotation.</title>
        <authorList>
            <consortium name="The Broad Institute Genomics Platform"/>
            <consortium name="The Broad Institute Genome Sequencing Center for Infectious Disease"/>
            <person name="Wu L."/>
            <person name="Ma J."/>
        </authorList>
    </citation>
    <scope>NUCLEOTIDE SEQUENCE [LARGE SCALE GENOMIC DNA]</scope>
    <source>
        <strain evidence="7">KCTC 12848</strain>
    </source>
</reference>
<comment type="caution">
    <text evidence="6">The sequence shown here is derived from an EMBL/GenBank/DDBJ whole genome shotgun (WGS) entry which is preliminary data.</text>
</comment>
<dbReference type="PIRSF" id="PIRSF006278">
    <property type="entry name" value="ACCD_DCysDesulf"/>
    <property type="match status" value="1"/>
</dbReference>
<dbReference type="PANTHER" id="PTHR43780:SF2">
    <property type="entry name" value="1-AMINOCYCLOPROPANE-1-CARBOXYLATE DEAMINASE-RELATED"/>
    <property type="match status" value="1"/>
</dbReference>